<dbReference type="eggNOG" id="COG4520">
    <property type="taxonomic scope" value="Bacteria"/>
</dbReference>
<dbReference type="PIRSF" id="PIRSF002721">
    <property type="entry name" value="Surface_antigen_Rickettsia"/>
    <property type="match status" value="1"/>
</dbReference>
<keyword evidence="12" id="KW-1185">Reference proteome</keyword>
<dbReference type="InterPro" id="IPR032635">
    <property type="entry name" value="Anti_2"/>
</dbReference>
<comment type="subcellular location">
    <subcellularLocation>
        <location evidence="1">Cell outer membrane</location>
        <topology evidence="1">Lipid-anchor</topology>
    </subcellularLocation>
</comment>
<evidence type="ECO:0000256" key="1">
    <source>
        <dbReference type="ARBA" id="ARBA00004459"/>
    </source>
</evidence>
<dbReference type="PANTHER" id="PTHR35603:SF2">
    <property type="entry name" value="OUTER MEMBRANE LIPOPROTEIN"/>
    <property type="match status" value="1"/>
</dbReference>
<keyword evidence="7" id="KW-0449">Lipoprotein</keyword>
<keyword evidence="4 8" id="KW-0732">Signal</keyword>
<comment type="caution">
    <text evidence="11">The sequence shown here is derived from an EMBL/GenBank/DDBJ whole genome shotgun (WGS) entry which is preliminary data.</text>
</comment>
<feature type="signal peptide" evidence="8">
    <location>
        <begin position="1"/>
        <end position="20"/>
    </location>
</feature>
<dbReference type="Pfam" id="PF16998">
    <property type="entry name" value="17kDa_Anti_2"/>
    <property type="match status" value="1"/>
</dbReference>
<feature type="domain" description="Surface antigen" evidence="10">
    <location>
        <begin position="77"/>
        <end position="152"/>
    </location>
</feature>
<dbReference type="InterPro" id="IPR008816">
    <property type="entry name" value="Gly_zipper_2TM_dom"/>
</dbReference>
<dbReference type="Pfam" id="PF05433">
    <property type="entry name" value="Rick_17kDa_Anti"/>
    <property type="match status" value="1"/>
</dbReference>
<gene>
    <name evidence="11" type="ORF">M2A_1656</name>
</gene>
<reference evidence="11 12" key="1">
    <citation type="submission" date="2014-07" db="EMBL/GenBank/DDBJ databases">
        <title>Tepidicaulis marinum gen. nov., sp. nov., a novel marine bacterium denitrifying nitrate to nitrous oxide strictly under microaerobic conditions.</title>
        <authorList>
            <person name="Takeuchi M."/>
            <person name="Yamagishi T."/>
            <person name="Kamagata Y."/>
            <person name="Oshima K."/>
            <person name="Hattori M."/>
            <person name="Katayama T."/>
            <person name="Hanada S."/>
            <person name="Tamaki H."/>
            <person name="Marumo K."/>
            <person name="Maeda H."/>
            <person name="Nedachi M."/>
            <person name="Iwasaki W."/>
            <person name="Suwa Y."/>
            <person name="Sakata S."/>
        </authorList>
    </citation>
    <scope>NUCLEOTIDE SEQUENCE [LARGE SCALE GENOMIC DNA]</scope>
    <source>
        <strain evidence="11 12">MA2</strain>
    </source>
</reference>
<evidence type="ECO:0000256" key="7">
    <source>
        <dbReference type="ARBA" id="ARBA00023288"/>
    </source>
</evidence>
<evidence type="ECO:0000256" key="4">
    <source>
        <dbReference type="ARBA" id="ARBA00022729"/>
    </source>
</evidence>
<comment type="similarity">
    <text evidence="2">Belongs to the rickettsiale 17 kDa surface antigen family.</text>
</comment>
<evidence type="ECO:0000256" key="2">
    <source>
        <dbReference type="ARBA" id="ARBA00008681"/>
    </source>
</evidence>
<sequence length="154" mass="16018">MRILKYFAVGLIAISLGACANSGMGPKQTGGTVLGAIAGGVAGSQFGSGSGRLIATGIGTLLGAALGNNIGQSLDRADRQYLHNASYQAFETGNTQRWSNPQSGHYGVVEPAPVYQSGNNYCREYKQTIYIDGEPQTGTGTACRQPDGTWRIAG</sequence>
<dbReference type="RefSeq" id="WP_045445665.1">
    <property type="nucleotide sequence ID" value="NZ_BBIO01000007.1"/>
</dbReference>
<dbReference type="EMBL" id="BBIO01000007">
    <property type="protein sequence ID" value="GAK45157.1"/>
    <property type="molecule type" value="Genomic_DNA"/>
</dbReference>
<evidence type="ECO:0000256" key="3">
    <source>
        <dbReference type="ARBA" id="ARBA00015281"/>
    </source>
</evidence>
<protein>
    <recommendedName>
        <fullName evidence="3">17 kDa surface antigen</fullName>
    </recommendedName>
</protein>
<evidence type="ECO:0000259" key="9">
    <source>
        <dbReference type="Pfam" id="PF05433"/>
    </source>
</evidence>
<proteinExistence type="inferred from homology"/>
<evidence type="ECO:0000313" key="11">
    <source>
        <dbReference type="EMBL" id="GAK45157.1"/>
    </source>
</evidence>
<keyword evidence="5" id="KW-0472">Membrane</keyword>
<feature type="chain" id="PRO_5001755004" description="17 kDa surface antigen" evidence="8">
    <location>
        <begin position="21"/>
        <end position="154"/>
    </location>
</feature>
<evidence type="ECO:0000256" key="8">
    <source>
        <dbReference type="SAM" id="SignalP"/>
    </source>
</evidence>
<dbReference type="STRING" id="1333998.M2A_1656"/>
<dbReference type="PANTHER" id="PTHR35603">
    <property type="match status" value="1"/>
</dbReference>
<dbReference type="PROSITE" id="PS51257">
    <property type="entry name" value="PROKAR_LIPOPROTEIN"/>
    <property type="match status" value="1"/>
</dbReference>
<evidence type="ECO:0000313" key="12">
    <source>
        <dbReference type="Proteomes" id="UP000028702"/>
    </source>
</evidence>
<dbReference type="InterPro" id="IPR051407">
    <property type="entry name" value="Bact_OM_lipoprot/Surf_antigen"/>
</dbReference>
<feature type="domain" description="Glycine zipper 2TM" evidence="9">
    <location>
        <begin position="30"/>
        <end position="71"/>
    </location>
</feature>
<organism evidence="11 12">
    <name type="scientific">Tepidicaulis marinus</name>
    <dbReference type="NCBI Taxonomy" id="1333998"/>
    <lineage>
        <taxon>Bacteria</taxon>
        <taxon>Pseudomonadati</taxon>
        <taxon>Pseudomonadota</taxon>
        <taxon>Alphaproteobacteria</taxon>
        <taxon>Hyphomicrobiales</taxon>
        <taxon>Parvibaculaceae</taxon>
        <taxon>Tepidicaulis</taxon>
    </lineage>
</organism>
<evidence type="ECO:0000256" key="6">
    <source>
        <dbReference type="ARBA" id="ARBA00023139"/>
    </source>
</evidence>
<dbReference type="AlphaFoldDB" id="A0A081BAT9"/>
<keyword evidence="6" id="KW-0564">Palmitate</keyword>
<name>A0A081BAT9_9HYPH</name>
<accession>A0A081BAT9</accession>
<dbReference type="GO" id="GO:0009279">
    <property type="term" value="C:cell outer membrane"/>
    <property type="evidence" value="ECO:0007669"/>
    <property type="project" value="UniProtKB-SubCell"/>
</dbReference>
<evidence type="ECO:0000259" key="10">
    <source>
        <dbReference type="Pfam" id="PF16998"/>
    </source>
</evidence>
<dbReference type="Proteomes" id="UP000028702">
    <property type="component" value="Unassembled WGS sequence"/>
</dbReference>
<evidence type="ECO:0000256" key="5">
    <source>
        <dbReference type="ARBA" id="ARBA00023136"/>
    </source>
</evidence>
<dbReference type="InterPro" id="IPR016364">
    <property type="entry name" value="Surface_antigen_Rickettsia"/>
</dbReference>